<dbReference type="SUPFAM" id="SSF56574">
    <property type="entry name" value="Serpins"/>
    <property type="match status" value="1"/>
</dbReference>
<gene>
    <name evidence="4" type="ORF">RIF29_13062</name>
</gene>
<comment type="caution">
    <text evidence="4">The sequence shown here is derived from an EMBL/GenBank/DDBJ whole genome shotgun (WGS) entry which is preliminary data.</text>
</comment>
<dbReference type="Proteomes" id="UP001372338">
    <property type="component" value="Unassembled WGS sequence"/>
</dbReference>
<keyword evidence="5" id="KW-1185">Reference proteome</keyword>
<dbReference type="GO" id="GO:0005615">
    <property type="term" value="C:extracellular space"/>
    <property type="evidence" value="ECO:0007669"/>
    <property type="project" value="InterPro"/>
</dbReference>
<dbReference type="InterPro" id="IPR042178">
    <property type="entry name" value="Serpin_sf_1"/>
</dbReference>
<dbReference type="CDD" id="cd02043">
    <property type="entry name" value="serpinP_plants"/>
    <property type="match status" value="1"/>
</dbReference>
<sequence>MVAAGSNGPTRDQMLSFLNSKSTDDLNSLASHLASSVLYSGGGDSSSARSYYWGPLLHFLNGLWIDRSYTLKASFESLIRNDYKAVMASVDFPTKADEVIKEVNSWAKKETAGVINDVLPPGSLDSLTKLVFANALYFKAAWAERFGKHLTEDFDFHLLNNTSVKVPFLVDGRTGTRRPKFISVFDGFKVLRLPYESGNDKRQFSMYIFLPDAKDGLSALVEKACSEPGFLEHNLPQQEVEVRDFRIPKFKFSFEIEISKVLKEMGLVLPFSKEDGDFTEMVDPSVGERPYITGIFQKSFIEVNEEGTEAAAFTVIRMRGGGGGPPSPTENAIDFVADHPFLFLIREDMTKTVLFVGQILNPLLVT</sequence>
<reference evidence="4 5" key="1">
    <citation type="submission" date="2024-01" db="EMBL/GenBank/DDBJ databases">
        <title>The genomes of 5 underutilized Papilionoideae crops provide insights into root nodulation and disease resistanc.</title>
        <authorList>
            <person name="Yuan L."/>
        </authorList>
    </citation>
    <scope>NUCLEOTIDE SEQUENCE [LARGE SCALE GENOMIC DNA]</scope>
    <source>
        <strain evidence="4">ZHUSHIDOU_FW_LH</strain>
        <tissue evidence="4">Leaf</tissue>
    </source>
</reference>
<dbReference type="Pfam" id="PF00079">
    <property type="entry name" value="Serpin"/>
    <property type="match status" value="1"/>
</dbReference>
<dbReference type="Gene3D" id="2.30.39.10">
    <property type="entry name" value="Alpha-1-antitrypsin, domain 1"/>
    <property type="match status" value="1"/>
</dbReference>
<comment type="similarity">
    <text evidence="1 2">Belongs to the serpin family.</text>
</comment>
<dbReference type="AlphaFoldDB" id="A0AAN9P1P0"/>
<dbReference type="PANTHER" id="PTHR11461:SF211">
    <property type="entry name" value="GH10112P-RELATED"/>
    <property type="match status" value="1"/>
</dbReference>
<evidence type="ECO:0000313" key="4">
    <source>
        <dbReference type="EMBL" id="KAK7283502.1"/>
    </source>
</evidence>
<name>A0AAN9P1P0_CROPI</name>
<evidence type="ECO:0000313" key="5">
    <source>
        <dbReference type="Proteomes" id="UP001372338"/>
    </source>
</evidence>
<accession>A0AAN9P1P0</accession>
<dbReference type="GO" id="GO:0004867">
    <property type="term" value="F:serine-type endopeptidase inhibitor activity"/>
    <property type="evidence" value="ECO:0007669"/>
    <property type="project" value="InterPro"/>
</dbReference>
<dbReference type="PANTHER" id="PTHR11461">
    <property type="entry name" value="SERINE PROTEASE INHIBITOR, SERPIN"/>
    <property type="match status" value="1"/>
</dbReference>
<protein>
    <recommendedName>
        <fullName evidence="3">Serpin domain-containing protein</fullName>
    </recommendedName>
</protein>
<organism evidence="4 5">
    <name type="scientific">Crotalaria pallida</name>
    <name type="common">Smooth rattlebox</name>
    <name type="synonym">Crotalaria striata</name>
    <dbReference type="NCBI Taxonomy" id="3830"/>
    <lineage>
        <taxon>Eukaryota</taxon>
        <taxon>Viridiplantae</taxon>
        <taxon>Streptophyta</taxon>
        <taxon>Embryophyta</taxon>
        <taxon>Tracheophyta</taxon>
        <taxon>Spermatophyta</taxon>
        <taxon>Magnoliopsida</taxon>
        <taxon>eudicotyledons</taxon>
        <taxon>Gunneridae</taxon>
        <taxon>Pentapetalae</taxon>
        <taxon>rosids</taxon>
        <taxon>fabids</taxon>
        <taxon>Fabales</taxon>
        <taxon>Fabaceae</taxon>
        <taxon>Papilionoideae</taxon>
        <taxon>50 kb inversion clade</taxon>
        <taxon>genistoids sensu lato</taxon>
        <taxon>core genistoids</taxon>
        <taxon>Crotalarieae</taxon>
        <taxon>Crotalaria</taxon>
    </lineage>
</organism>
<dbReference type="InterPro" id="IPR000215">
    <property type="entry name" value="Serpin_fam"/>
</dbReference>
<dbReference type="InterPro" id="IPR036186">
    <property type="entry name" value="Serpin_sf"/>
</dbReference>
<dbReference type="InterPro" id="IPR023796">
    <property type="entry name" value="Serpin_dom"/>
</dbReference>
<dbReference type="SMART" id="SM00093">
    <property type="entry name" value="SERPIN"/>
    <property type="match status" value="1"/>
</dbReference>
<dbReference type="PROSITE" id="PS00284">
    <property type="entry name" value="SERPIN"/>
    <property type="match status" value="1"/>
</dbReference>
<dbReference type="Gene3D" id="3.30.497.10">
    <property type="entry name" value="Antithrombin, subunit I, domain 2"/>
    <property type="match status" value="1"/>
</dbReference>
<evidence type="ECO:0000259" key="3">
    <source>
        <dbReference type="SMART" id="SM00093"/>
    </source>
</evidence>
<proteinExistence type="inferred from homology"/>
<feature type="domain" description="Serpin" evidence="3">
    <location>
        <begin position="1"/>
        <end position="362"/>
    </location>
</feature>
<dbReference type="InterPro" id="IPR042185">
    <property type="entry name" value="Serpin_sf_2"/>
</dbReference>
<dbReference type="InterPro" id="IPR023795">
    <property type="entry name" value="Serpin_CS"/>
</dbReference>
<evidence type="ECO:0000256" key="1">
    <source>
        <dbReference type="ARBA" id="ARBA00009500"/>
    </source>
</evidence>
<dbReference type="EMBL" id="JAYWIO010000002">
    <property type="protein sequence ID" value="KAK7283502.1"/>
    <property type="molecule type" value="Genomic_DNA"/>
</dbReference>
<evidence type="ECO:0000256" key="2">
    <source>
        <dbReference type="RuleBase" id="RU000411"/>
    </source>
</evidence>